<evidence type="ECO:0000313" key="2">
    <source>
        <dbReference type="EMBL" id="WBW60141.1"/>
    </source>
</evidence>
<dbReference type="AlphaFoldDB" id="A0AAJ5QPL2"/>
<sequence>MSIFSVGDKVRIISCAARQDLTDVETVITEEENDIFTDLDYADAYGVPAYRVAVDRDFRPVASQLELVD</sequence>
<evidence type="ECO:0000313" key="3">
    <source>
        <dbReference type="Proteomes" id="UP001210130"/>
    </source>
</evidence>
<dbReference type="EMBL" id="CP112887">
    <property type="protein sequence ID" value="WBW59787.1"/>
    <property type="molecule type" value="Genomic_DNA"/>
</dbReference>
<dbReference type="EMBL" id="CP112887">
    <property type="protein sequence ID" value="WBW60141.1"/>
    <property type="molecule type" value="Genomic_DNA"/>
</dbReference>
<organism evidence="1 3">
    <name type="scientific">Klebsiella electrica</name>
    <dbReference type="NCBI Taxonomy" id="1259973"/>
    <lineage>
        <taxon>Bacteria</taxon>
        <taxon>Pseudomonadati</taxon>
        <taxon>Pseudomonadota</taxon>
        <taxon>Gammaproteobacteria</taxon>
        <taxon>Enterobacterales</taxon>
        <taxon>Enterobacteriaceae</taxon>
        <taxon>Klebsiella/Raoultella group</taxon>
        <taxon>Klebsiella</taxon>
    </lineage>
</organism>
<keyword evidence="3" id="KW-1185">Reference proteome</keyword>
<dbReference type="Proteomes" id="UP001210130">
    <property type="component" value="Chromosome"/>
</dbReference>
<name>A0AAJ5QPL2_9ENTR</name>
<evidence type="ECO:0000313" key="1">
    <source>
        <dbReference type="EMBL" id="WBW59787.1"/>
    </source>
</evidence>
<gene>
    <name evidence="1" type="ORF">OR613_17335</name>
    <name evidence="2" type="ORF">OR613_19250</name>
</gene>
<reference evidence="1 3" key="1">
    <citation type="journal article" date="2023" name="Microbiol. Resour. Announc.">
        <title>Complete Genome Sequence of the First Colistin-Resistant Raoultella electrica Strain.</title>
        <authorList>
            <person name="Aldeia C."/>
            <person name="Campos-Madueno E.I."/>
            <person name="Sendi P."/>
            <person name="Endimiani A."/>
        </authorList>
    </citation>
    <scope>NUCLEOTIDE SEQUENCE [LARGE SCALE GENOMIC DNA]</scope>
    <source>
        <strain evidence="1 3">S2-IND-01-C</strain>
    </source>
</reference>
<protein>
    <submittedName>
        <fullName evidence="1">Uncharacterized protein</fullName>
    </submittedName>
</protein>
<dbReference type="RefSeq" id="WP_271207060.1">
    <property type="nucleotide sequence ID" value="NZ_CP112887.1"/>
</dbReference>
<accession>A0AAJ5QPL2</accession>
<proteinExistence type="predicted"/>